<evidence type="ECO:0000313" key="1">
    <source>
        <dbReference type="EMBL" id="RKO93730.1"/>
    </source>
</evidence>
<accession>A0A4P9WR77</accession>
<dbReference type="Proteomes" id="UP000269721">
    <property type="component" value="Unassembled WGS sequence"/>
</dbReference>
<name>A0A4P9WR77_9FUNG</name>
<evidence type="ECO:0000313" key="2">
    <source>
        <dbReference type="Proteomes" id="UP000269721"/>
    </source>
</evidence>
<protein>
    <submittedName>
        <fullName evidence="1">Uncharacterized protein</fullName>
    </submittedName>
</protein>
<proteinExistence type="predicted"/>
<keyword evidence="2" id="KW-1185">Reference proteome</keyword>
<gene>
    <name evidence="1" type="ORF">BDK51DRAFT_29898</name>
</gene>
<organism evidence="1 2">
    <name type="scientific">Blyttiomyces helicus</name>
    <dbReference type="NCBI Taxonomy" id="388810"/>
    <lineage>
        <taxon>Eukaryota</taxon>
        <taxon>Fungi</taxon>
        <taxon>Fungi incertae sedis</taxon>
        <taxon>Chytridiomycota</taxon>
        <taxon>Chytridiomycota incertae sedis</taxon>
        <taxon>Chytridiomycetes</taxon>
        <taxon>Chytridiomycetes incertae sedis</taxon>
        <taxon>Blyttiomyces</taxon>
    </lineage>
</organism>
<dbReference type="EMBL" id="KZ994133">
    <property type="protein sequence ID" value="RKO93730.1"/>
    <property type="molecule type" value="Genomic_DNA"/>
</dbReference>
<reference evidence="2" key="1">
    <citation type="journal article" date="2018" name="Nat. Microbiol.">
        <title>Leveraging single-cell genomics to expand the fungal tree of life.</title>
        <authorList>
            <person name="Ahrendt S.R."/>
            <person name="Quandt C.A."/>
            <person name="Ciobanu D."/>
            <person name="Clum A."/>
            <person name="Salamov A."/>
            <person name="Andreopoulos B."/>
            <person name="Cheng J.F."/>
            <person name="Woyke T."/>
            <person name="Pelin A."/>
            <person name="Henrissat B."/>
            <person name="Reynolds N.K."/>
            <person name="Benny G.L."/>
            <person name="Smith M.E."/>
            <person name="James T.Y."/>
            <person name="Grigoriev I.V."/>
        </authorList>
    </citation>
    <scope>NUCLEOTIDE SEQUENCE [LARGE SCALE GENOMIC DNA]</scope>
</reference>
<dbReference type="AlphaFoldDB" id="A0A4P9WR77"/>
<sequence>MQSPTRTSSAALLSPTFVTAPNPILTNGVLGMSTAKNFTILPTQCLIVTLYYQSGVETDWAAVPEVVGSFEDMRNAIYTTSGNSSSLNCDPASFTNDTLGLFVTAPGTCDMFGTSTSV</sequence>